<dbReference type="EMBL" id="HBNR01076049">
    <property type="protein sequence ID" value="CAE4652428.1"/>
    <property type="molecule type" value="Transcribed_RNA"/>
</dbReference>
<name>A0A7S4SPP9_9DINO</name>
<protein>
    <submittedName>
        <fullName evidence="2">Uncharacterized protein</fullName>
    </submittedName>
</protein>
<reference evidence="2" key="1">
    <citation type="submission" date="2021-01" db="EMBL/GenBank/DDBJ databases">
        <authorList>
            <person name="Corre E."/>
            <person name="Pelletier E."/>
            <person name="Niang G."/>
            <person name="Scheremetjew M."/>
            <person name="Finn R."/>
            <person name="Kale V."/>
            <person name="Holt S."/>
            <person name="Cochrane G."/>
            <person name="Meng A."/>
            <person name="Brown T."/>
            <person name="Cohen L."/>
        </authorList>
    </citation>
    <scope>NUCLEOTIDE SEQUENCE</scope>
    <source>
        <strain evidence="2">CCMP3105</strain>
    </source>
</reference>
<evidence type="ECO:0000256" key="1">
    <source>
        <dbReference type="SAM" id="Phobius"/>
    </source>
</evidence>
<feature type="transmembrane region" description="Helical" evidence="1">
    <location>
        <begin position="198"/>
        <end position="217"/>
    </location>
</feature>
<feature type="transmembrane region" description="Helical" evidence="1">
    <location>
        <begin position="153"/>
        <end position="178"/>
    </location>
</feature>
<keyword evidence="1" id="KW-1133">Transmembrane helix</keyword>
<proteinExistence type="predicted"/>
<evidence type="ECO:0000313" key="2">
    <source>
        <dbReference type="EMBL" id="CAE4652428.1"/>
    </source>
</evidence>
<keyword evidence="1" id="KW-0472">Membrane</keyword>
<dbReference type="AlphaFoldDB" id="A0A7S4SPP9"/>
<feature type="transmembrane region" description="Helical" evidence="1">
    <location>
        <begin position="118"/>
        <end position="141"/>
    </location>
</feature>
<accession>A0A7S4SPP9</accession>
<sequence>MANKVVGTLGAATALTLALMWIINISVAWNWLWSENAIVMFNVNLWTVRIRRGTLGYGMSLMGHVFDQAFGTSASKSLRDIFDHDFWMGQAVQQLCMSGIDTVWQWCDTWVFVQHASMIQILLSWVTILLLAMGGAFQYYYANEHATHTGRMWIRVCFIAAPICSLLAMMQYTLLTFMMGRGERQFIETKAGYGPGFIISWCLSLFTLAPLYIHVIFSKVNEFEKHGDNDMLYGQGLELPNVQRGMVPGYPSNPPQMGFGGYPQQARAPAMIYPTAVYSTSQYAAGQAAYQGPTPANW</sequence>
<keyword evidence="1" id="KW-0812">Transmembrane</keyword>
<feature type="transmembrane region" description="Helical" evidence="1">
    <location>
        <begin position="12"/>
        <end position="32"/>
    </location>
</feature>
<organism evidence="2">
    <name type="scientific">Alexandrium monilatum</name>
    <dbReference type="NCBI Taxonomy" id="311494"/>
    <lineage>
        <taxon>Eukaryota</taxon>
        <taxon>Sar</taxon>
        <taxon>Alveolata</taxon>
        <taxon>Dinophyceae</taxon>
        <taxon>Gonyaulacales</taxon>
        <taxon>Pyrocystaceae</taxon>
        <taxon>Alexandrium</taxon>
    </lineage>
</organism>
<gene>
    <name evidence="2" type="ORF">AMON00008_LOCUS54039</name>
</gene>